<reference evidence="2" key="2">
    <citation type="submission" date="2020-09" db="EMBL/GenBank/DDBJ databases">
        <authorList>
            <person name="Sun Q."/>
            <person name="Zhou Y."/>
        </authorList>
    </citation>
    <scope>NUCLEOTIDE SEQUENCE</scope>
    <source>
        <strain evidence="2">CGMCC 1.15367</strain>
    </source>
</reference>
<dbReference type="Gene3D" id="3.40.50.300">
    <property type="entry name" value="P-loop containing nucleotide triphosphate hydrolases"/>
    <property type="match status" value="1"/>
</dbReference>
<proteinExistence type="predicted"/>
<evidence type="ECO:0000313" key="3">
    <source>
        <dbReference type="Proteomes" id="UP000644699"/>
    </source>
</evidence>
<dbReference type="Pfam" id="PF07693">
    <property type="entry name" value="KAP_NTPase"/>
    <property type="match status" value="1"/>
</dbReference>
<gene>
    <name evidence="2" type="ORF">GCM10011390_48650</name>
</gene>
<accession>A0A917A2S0</accession>
<keyword evidence="3" id="KW-1185">Reference proteome</keyword>
<comment type="caution">
    <text evidence="2">The sequence shown here is derived from an EMBL/GenBank/DDBJ whole genome shotgun (WGS) entry which is preliminary data.</text>
</comment>
<reference evidence="2" key="1">
    <citation type="journal article" date="2014" name="Int. J. Syst. Evol. Microbiol.">
        <title>Complete genome sequence of Corynebacterium casei LMG S-19264T (=DSM 44701T), isolated from a smear-ripened cheese.</title>
        <authorList>
            <consortium name="US DOE Joint Genome Institute (JGI-PGF)"/>
            <person name="Walter F."/>
            <person name="Albersmeier A."/>
            <person name="Kalinowski J."/>
            <person name="Ruckert C."/>
        </authorList>
    </citation>
    <scope>NUCLEOTIDE SEQUENCE</scope>
    <source>
        <strain evidence="2">CGMCC 1.15367</strain>
    </source>
</reference>
<feature type="domain" description="KAP NTPase" evidence="1">
    <location>
        <begin position="24"/>
        <end position="86"/>
    </location>
</feature>
<dbReference type="AlphaFoldDB" id="A0A917A2S0"/>
<dbReference type="InterPro" id="IPR027417">
    <property type="entry name" value="P-loop_NTPase"/>
</dbReference>
<dbReference type="Proteomes" id="UP000644699">
    <property type="component" value="Unassembled WGS sequence"/>
</dbReference>
<evidence type="ECO:0000313" key="2">
    <source>
        <dbReference type="EMBL" id="GGE23502.1"/>
    </source>
</evidence>
<dbReference type="InterPro" id="IPR011646">
    <property type="entry name" value="KAP_P-loop"/>
</dbReference>
<organism evidence="2 3">
    <name type="scientific">Aureimonas endophytica</name>
    <dbReference type="NCBI Taxonomy" id="2027858"/>
    <lineage>
        <taxon>Bacteria</taxon>
        <taxon>Pseudomonadati</taxon>
        <taxon>Pseudomonadota</taxon>
        <taxon>Alphaproteobacteria</taxon>
        <taxon>Hyphomicrobiales</taxon>
        <taxon>Aurantimonadaceae</taxon>
        <taxon>Aureimonas</taxon>
    </lineage>
</organism>
<name>A0A917A2S0_9HYPH</name>
<dbReference type="SUPFAM" id="SSF52540">
    <property type="entry name" value="P-loop containing nucleoside triphosphate hydrolases"/>
    <property type="match status" value="1"/>
</dbReference>
<sequence length="641" mass="71890">MANKNQHILDELEFFRAQSGIPFYALQINAPWGAGKTYFIKTYLDELQRQSKTDDPKSLYISLFGAQNISDLEKQATAQLFSKTGRTVGYLLSTALAGAGSVFGAGDAAKGIANDVGAKALAERLELIRDGLIIFDDIERSQMPLRDALGYINRFVEHEKFRVVVVSNEAAFKRSDASNLDKENATVLASFKEKLIGRTLLFQADPIAAYPFFVEALAAPEAREIAKREQEAALNVFWASGRENLRLLRIGIEAFGRFMLLLDPVYRDRVDGLKSIFLSCIYVSLELGSAISEKPLINPYAVSTGRNSYVIRKQDTQPTEEEQQANSIVERYDSALSLSAPTLPFKLIYDYIAHGQFSCEEINLALSISPLTGKPENVPPWRHLIEIWELDTETLLRETKRAVEKLEKHQVRDAGELLQLAGIMLWREEHGDNTLSIGLKPSDFIKKYIDELHVLGSGLEPGFEHTSLNRLTAYGYQAIGAEAHEEELVLILDLIRSSMMRTARQRFPEYRAALIDALVREDRNLHMISDQNKALGDYLRLPILAEAEVDEFSNLLLREGGLDHAALDWLTDDRYGLGRDLMAIKSELPWLKALCGRLLERIATATPPLNSFWKVQVERKLGGAIERLELLQAKPAPVNGL</sequence>
<protein>
    <recommendedName>
        <fullName evidence="1">KAP NTPase domain-containing protein</fullName>
    </recommendedName>
</protein>
<dbReference type="EMBL" id="BMIQ01000012">
    <property type="protein sequence ID" value="GGE23502.1"/>
    <property type="molecule type" value="Genomic_DNA"/>
</dbReference>
<evidence type="ECO:0000259" key="1">
    <source>
        <dbReference type="Pfam" id="PF07693"/>
    </source>
</evidence>
<dbReference type="RefSeq" id="WP_188913176.1">
    <property type="nucleotide sequence ID" value="NZ_BMIQ01000012.1"/>
</dbReference>